<sequence>MFDTYLADMGGIAIRFGSNTDNATVEDPEKSSKQTTETDITPTQDDTNNQSTSAQATQLKKSTNTINSVATVTQKTIEIKEDSCTDLEPGTPRPAEPIQDFANRQKRYDSRYGAIPWKSHPNHSKIASGLVPEGAKENEVDKIAALSGDIWLLGSSQLLIARNRGVIKKLPEIEKEGMSRSNDLVKLLALLQLIWLIIQLITRKIRRLPFAPLEVNAVAFAASALIIYIIEWRKPQDVPVPVYVDAVGAVPKEIFSEILEESSVRYGRRARRYTTATSSLYKVPVFDGEETTFRNVGLHLASFLVFLGSPLLFGGIHLFAWDVSFPTPVERELWKVSAILTTALPFALFVVHFKQNKLNFDENMLSFAEGGSAKNKNPFVNFCRAIMAILYIAVRLFIMAESFRSLYYLTSDTFKSIWAANMPHVG</sequence>
<feature type="transmembrane region" description="Helical" evidence="2">
    <location>
        <begin position="300"/>
        <end position="321"/>
    </location>
</feature>
<dbReference type="EMBL" id="JAVFKD010000012">
    <property type="protein sequence ID" value="KAK5993796.1"/>
    <property type="molecule type" value="Genomic_DNA"/>
</dbReference>
<feature type="transmembrane region" description="Helical" evidence="2">
    <location>
        <begin position="333"/>
        <end position="353"/>
    </location>
</feature>
<keyword evidence="2" id="KW-1133">Transmembrane helix</keyword>
<keyword evidence="2" id="KW-0812">Transmembrane</keyword>
<dbReference type="PANTHER" id="PTHR35043">
    <property type="entry name" value="TRANSCRIPTION FACTOR DOMAIN-CONTAINING PROTEIN"/>
    <property type="match status" value="1"/>
</dbReference>
<gene>
    <name evidence="3" type="ORF">PT974_07233</name>
</gene>
<reference evidence="3 4" key="1">
    <citation type="submission" date="2024-01" db="EMBL/GenBank/DDBJ databases">
        <title>Complete genome of Cladobotryum mycophilum ATHUM6906.</title>
        <authorList>
            <person name="Christinaki A.C."/>
            <person name="Myridakis A.I."/>
            <person name="Kouvelis V.N."/>
        </authorList>
    </citation>
    <scope>NUCLEOTIDE SEQUENCE [LARGE SCALE GENOMIC DNA]</scope>
    <source>
        <strain evidence="3 4">ATHUM6906</strain>
    </source>
</reference>
<dbReference type="PANTHER" id="PTHR35043:SF7">
    <property type="entry name" value="TRANSCRIPTION FACTOR DOMAIN-CONTAINING PROTEIN"/>
    <property type="match status" value="1"/>
</dbReference>
<feature type="transmembrane region" description="Helical" evidence="2">
    <location>
        <begin position="379"/>
        <end position="398"/>
    </location>
</feature>
<accession>A0ABR0SPU4</accession>
<name>A0ABR0SPU4_9HYPO</name>
<proteinExistence type="predicted"/>
<protein>
    <submittedName>
        <fullName evidence="3">Uncharacterized protein</fullName>
    </submittedName>
</protein>
<feature type="compositionally biased region" description="Polar residues" evidence="1">
    <location>
        <begin position="33"/>
        <end position="51"/>
    </location>
</feature>
<dbReference type="Proteomes" id="UP001338125">
    <property type="component" value="Unassembled WGS sequence"/>
</dbReference>
<evidence type="ECO:0000256" key="2">
    <source>
        <dbReference type="SAM" id="Phobius"/>
    </source>
</evidence>
<comment type="caution">
    <text evidence="3">The sequence shown here is derived from an EMBL/GenBank/DDBJ whole genome shotgun (WGS) entry which is preliminary data.</text>
</comment>
<feature type="region of interest" description="Disordered" evidence="1">
    <location>
        <begin position="18"/>
        <end position="51"/>
    </location>
</feature>
<organism evidence="3 4">
    <name type="scientific">Cladobotryum mycophilum</name>
    <dbReference type="NCBI Taxonomy" id="491253"/>
    <lineage>
        <taxon>Eukaryota</taxon>
        <taxon>Fungi</taxon>
        <taxon>Dikarya</taxon>
        <taxon>Ascomycota</taxon>
        <taxon>Pezizomycotina</taxon>
        <taxon>Sordariomycetes</taxon>
        <taxon>Hypocreomycetidae</taxon>
        <taxon>Hypocreales</taxon>
        <taxon>Hypocreaceae</taxon>
        <taxon>Cladobotryum</taxon>
    </lineage>
</organism>
<keyword evidence="4" id="KW-1185">Reference proteome</keyword>
<evidence type="ECO:0000313" key="3">
    <source>
        <dbReference type="EMBL" id="KAK5993796.1"/>
    </source>
</evidence>
<evidence type="ECO:0000313" key="4">
    <source>
        <dbReference type="Proteomes" id="UP001338125"/>
    </source>
</evidence>
<keyword evidence="2" id="KW-0472">Membrane</keyword>
<evidence type="ECO:0000256" key="1">
    <source>
        <dbReference type="SAM" id="MobiDB-lite"/>
    </source>
</evidence>
<feature type="transmembrane region" description="Helical" evidence="2">
    <location>
        <begin position="213"/>
        <end position="230"/>
    </location>
</feature>